<evidence type="ECO:0000256" key="16">
    <source>
        <dbReference type="ARBA" id="ARBA00023264"/>
    </source>
</evidence>
<evidence type="ECO:0000256" key="2">
    <source>
        <dbReference type="ARBA" id="ARBA00004651"/>
    </source>
</evidence>
<evidence type="ECO:0000256" key="9">
    <source>
        <dbReference type="ARBA" id="ARBA00022516"/>
    </source>
</evidence>
<dbReference type="PANTHER" id="PTHR14269">
    <property type="entry name" value="CDP-DIACYLGLYCEROL--GLYCEROL-3-PHOSPHATE 3-PHOSPHATIDYLTRANSFERASE-RELATED"/>
    <property type="match status" value="1"/>
</dbReference>
<feature type="transmembrane region" description="Helical" evidence="20">
    <location>
        <begin position="74"/>
        <end position="98"/>
    </location>
</feature>
<accession>A0A8A7KHJ4</accession>
<evidence type="ECO:0000256" key="20">
    <source>
        <dbReference type="SAM" id="Phobius"/>
    </source>
</evidence>
<dbReference type="PIRSF" id="PIRSF000847">
    <property type="entry name" value="Phos_ph_gly_syn"/>
    <property type="match status" value="1"/>
</dbReference>
<dbReference type="UniPathway" id="UPA00084">
    <property type="reaction ID" value="UER00503"/>
</dbReference>
<comment type="pathway">
    <text evidence="3">Phospholipid metabolism; phosphatidylglycerol biosynthesis; phosphatidylglycerol from CDP-diacylglycerol: step 1/2.</text>
</comment>
<dbReference type="PANTHER" id="PTHR14269:SF62">
    <property type="entry name" value="CDP-DIACYLGLYCEROL--GLYCEROL-3-PHOSPHATE 3-PHOSPHATIDYLTRANSFERASE 1, CHLOROPLASTIC"/>
    <property type="match status" value="1"/>
</dbReference>
<feature type="transmembrane region" description="Helical" evidence="20">
    <location>
        <begin position="7"/>
        <end position="24"/>
    </location>
</feature>
<evidence type="ECO:0000256" key="7">
    <source>
        <dbReference type="ARBA" id="ARBA00014944"/>
    </source>
</evidence>
<dbReference type="InterPro" id="IPR048254">
    <property type="entry name" value="CDP_ALCOHOL_P_TRANSF_CS"/>
</dbReference>
<dbReference type="InterPro" id="IPR043130">
    <property type="entry name" value="CDP-OH_PTrfase_TM_dom"/>
</dbReference>
<dbReference type="EMBL" id="CP046640">
    <property type="protein sequence ID" value="QTL98347.1"/>
    <property type="molecule type" value="Genomic_DNA"/>
</dbReference>
<evidence type="ECO:0000256" key="6">
    <source>
        <dbReference type="ARBA" id="ARBA00013170"/>
    </source>
</evidence>
<reference evidence="21" key="1">
    <citation type="submission" date="2019-12" db="EMBL/GenBank/DDBJ databases">
        <authorList>
            <person name="zhang j."/>
            <person name="sun C.M."/>
        </authorList>
    </citation>
    <scope>NUCLEOTIDE SEQUENCE</scope>
    <source>
        <strain evidence="21">NS-1</strain>
    </source>
</reference>
<keyword evidence="15" id="KW-0594">Phospholipid biosynthesis</keyword>
<dbReference type="InterPro" id="IPR000462">
    <property type="entry name" value="CDP-OH_P_trans"/>
</dbReference>
<dbReference type="InterPro" id="IPR004570">
    <property type="entry name" value="Phosphatidylglycerol_P_synth"/>
</dbReference>
<keyword evidence="12 20" id="KW-1133">Transmembrane helix</keyword>
<keyword evidence="13" id="KW-0443">Lipid metabolism</keyword>
<evidence type="ECO:0000256" key="11">
    <source>
        <dbReference type="ARBA" id="ARBA00022692"/>
    </source>
</evidence>
<evidence type="ECO:0000313" key="21">
    <source>
        <dbReference type="EMBL" id="QTL98347.1"/>
    </source>
</evidence>
<feature type="transmembrane region" description="Helical" evidence="20">
    <location>
        <begin position="154"/>
        <end position="172"/>
    </location>
</feature>
<evidence type="ECO:0000256" key="10">
    <source>
        <dbReference type="ARBA" id="ARBA00022679"/>
    </source>
</evidence>
<dbReference type="PROSITE" id="PS00379">
    <property type="entry name" value="CDP_ALCOHOL_P_TRANSF"/>
    <property type="match status" value="1"/>
</dbReference>
<comment type="subcellular location">
    <subcellularLocation>
        <location evidence="2">Cell membrane</location>
        <topology evidence="2">Multi-pass membrane protein</topology>
    </subcellularLocation>
</comment>
<evidence type="ECO:0000256" key="4">
    <source>
        <dbReference type="ARBA" id="ARBA00005189"/>
    </source>
</evidence>
<keyword evidence="14 20" id="KW-0472">Membrane</keyword>
<dbReference type="FunFam" id="1.20.120.1760:FF:000004">
    <property type="entry name" value="CDP-diacylglycerol--glycerol-3-phosphate 3-phosphatidyltransferase"/>
    <property type="match status" value="1"/>
</dbReference>
<organism evidence="21 22">
    <name type="scientific">Iocasia fonsfrigidae</name>
    <dbReference type="NCBI Taxonomy" id="2682810"/>
    <lineage>
        <taxon>Bacteria</taxon>
        <taxon>Bacillati</taxon>
        <taxon>Bacillota</taxon>
        <taxon>Clostridia</taxon>
        <taxon>Halanaerobiales</taxon>
        <taxon>Halanaerobiaceae</taxon>
        <taxon>Iocasia</taxon>
    </lineage>
</organism>
<keyword evidence="11 20" id="KW-0812">Transmembrane</keyword>
<sequence length="184" mass="20223">MNLPNKLTLGRVILVPIFMLFLLLRESHPVFFEIIALFVFIVAAITDGLDGYLARKQQKITKFGKILDPLADKLLISAALISFVALGEISAWPAIIIIGRELAVTGLRVISASEGKVIAASKWGKWKTGLQIAAVIAVIIDSDLIRLPLDIGNILLWIAVIITIISGIDYFTKTNIDFFHEEKG</sequence>
<keyword evidence="10 19" id="KW-0808">Transferase</keyword>
<keyword evidence="16" id="KW-1208">Phospholipid metabolism</keyword>
<dbReference type="Pfam" id="PF01066">
    <property type="entry name" value="CDP-OH_P_transf"/>
    <property type="match status" value="1"/>
</dbReference>
<evidence type="ECO:0000256" key="1">
    <source>
        <dbReference type="ARBA" id="ARBA00003973"/>
    </source>
</evidence>
<evidence type="ECO:0000256" key="8">
    <source>
        <dbReference type="ARBA" id="ARBA00022475"/>
    </source>
</evidence>
<gene>
    <name evidence="21" type="primary">pgsA</name>
    <name evidence="21" type="ORF">GM661_10330</name>
</gene>
<dbReference type="NCBIfam" id="TIGR00560">
    <property type="entry name" value="pgsA"/>
    <property type="match status" value="1"/>
</dbReference>
<evidence type="ECO:0000256" key="5">
    <source>
        <dbReference type="ARBA" id="ARBA00010441"/>
    </source>
</evidence>
<dbReference type="GO" id="GO:0008444">
    <property type="term" value="F:CDP-diacylglycerol-glycerol-3-phosphate 3-phosphatidyltransferase activity"/>
    <property type="evidence" value="ECO:0007669"/>
    <property type="project" value="UniProtKB-UniRule"/>
</dbReference>
<dbReference type="EC" id="2.7.8.5" evidence="6 18"/>
<evidence type="ECO:0000256" key="19">
    <source>
        <dbReference type="RuleBase" id="RU003750"/>
    </source>
</evidence>
<evidence type="ECO:0000256" key="3">
    <source>
        <dbReference type="ARBA" id="ARBA00005042"/>
    </source>
</evidence>
<dbReference type="Proteomes" id="UP000665020">
    <property type="component" value="Chromosome"/>
</dbReference>
<dbReference type="GO" id="GO:0005886">
    <property type="term" value="C:plasma membrane"/>
    <property type="evidence" value="ECO:0007669"/>
    <property type="project" value="UniProtKB-SubCell"/>
</dbReference>
<evidence type="ECO:0000256" key="12">
    <source>
        <dbReference type="ARBA" id="ARBA00022989"/>
    </source>
</evidence>
<dbReference type="RefSeq" id="WP_125990558.1">
    <property type="nucleotide sequence ID" value="NZ_CP046640.1"/>
</dbReference>
<comment type="similarity">
    <text evidence="5 19">Belongs to the CDP-alcohol phosphatidyltransferase class-I family.</text>
</comment>
<proteinExistence type="inferred from homology"/>
<dbReference type="AlphaFoldDB" id="A0A8A7KHJ4"/>
<keyword evidence="22" id="KW-1185">Reference proteome</keyword>
<comment type="catalytic activity">
    <reaction evidence="17">
        <text>a CDP-1,2-diacyl-sn-glycerol + sn-glycerol 3-phosphate = a 1,2-diacyl-sn-glycero-3-phospho-(1'-sn-glycero-3'-phosphate) + CMP + H(+)</text>
        <dbReference type="Rhea" id="RHEA:12593"/>
        <dbReference type="ChEBI" id="CHEBI:15378"/>
        <dbReference type="ChEBI" id="CHEBI:57597"/>
        <dbReference type="ChEBI" id="CHEBI:58332"/>
        <dbReference type="ChEBI" id="CHEBI:60110"/>
        <dbReference type="ChEBI" id="CHEBI:60377"/>
        <dbReference type="EC" id="2.7.8.5"/>
    </reaction>
</comment>
<evidence type="ECO:0000256" key="18">
    <source>
        <dbReference type="NCBIfam" id="TIGR00560"/>
    </source>
</evidence>
<evidence type="ECO:0000256" key="15">
    <source>
        <dbReference type="ARBA" id="ARBA00023209"/>
    </source>
</evidence>
<dbReference type="Gene3D" id="1.20.120.1760">
    <property type="match status" value="1"/>
</dbReference>
<evidence type="ECO:0000313" key="22">
    <source>
        <dbReference type="Proteomes" id="UP000665020"/>
    </source>
</evidence>
<comment type="function">
    <text evidence="1">This protein catalyzes the committed step to the synthesis of the acidic phospholipids.</text>
</comment>
<protein>
    <recommendedName>
        <fullName evidence="7 18">CDP-diacylglycerol--glycerol-3-phosphate 3-phosphatidyltransferase</fullName>
        <ecNumber evidence="6 18">2.7.8.5</ecNumber>
    </recommendedName>
</protein>
<comment type="pathway">
    <text evidence="4">Lipid metabolism.</text>
</comment>
<feature type="transmembrane region" description="Helical" evidence="20">
    <location>
        <begin position="30"/>
        <end position="53"/>
    </location>
</feature>
<dbReference type="GO" id="GO:0006655">
    <property type="term" value="P:phosphatidylglycerol biosynthetic process"/>
    <property type="evidence" value="ECO:0007669"/>
    <property type="project" value="UniProtKB-UniPathway"/>
</dbReference>
<keyword evidence="8" id="KW-1003">Cell membrane</keyword>
<evidence type="ECO:0000256" key="14">
    <source>
        <dbReference type="ARBA" id="ARBA00023136"/>
    </source>
</evidence>
<keyword evidence="9" id="KW-0444">Lipid biosynthesis</keyword>
<dbReference type="KEGG" id="ifn:GM661_10330"/>
<dbReference type="InterPro" id="IPR050324">
    <property type="entry name" value="CDP-alcohol_PTase-I"/>
</dbReference>
<evidence type="ECO:0000256" key="13">
    <source>
        <dbReference type="ARBA" id="ARBA00023098"/>
    </source>
</evidence>
<evidence type="ECO:0000256" key="17">
    <source>
        <dbReference type="ARBA" id="ARBA00048586"/>
    </source>
</evidence>
<name>A0A8A7KHJ4_9FIRM</name>